<protein>
    <submittedName>
        <fullName evidence="2">Uncharacterized protein</fullName>
    </submittedName>
</protein>
<evidence type="ECO:0000313" key="2">
    <source>
        <dbReference type="EMBL" id="CAL1715764.1"/>
    </source>
</evidence>
<evidence type="ECO:0000256" key="1">
    <source>
        <dbReference type="SAM" id="MobiDB-lite"/>
    </source>
</evidence>
<organism evidence="2 3">
    <name type="scientific">Somion occarium</name>
    <dbReference type="NCBI Taxonomy" id="3059160"/>
    <lineage>
        <taxon>Eukaryota</taxon>
        <taxon>Fungi</taxon>
        <taxon>Dikarya</taxon>
        <taxon>Basidiomycota</taxon>
        <taxon>Agaricomycotina</taxon>
        <taxon>Agaricomycetes</taxon>
        <taxon>Polyporales</taxon>
        <taxon>Cerrenaceae</taxon>
        <taxon>Somion</taxon>
    </lineage>
</organism>
<feature type="compositionally biased region" description="Low complexity" evidence="1">
    <location>
        <begin position="1"/>
        <end position="18"/>
    </location>
</feature>
<name>A0ABP1EA92_9APHY</name>
<accession>A0ABP1EA92</accession>
<reference evidence="3" key="1">
    <citation type="submission" date="2024-04" db="EMBL/GenBank/DDBJ databases">
        <authorList>
            <person name="Shaw F."/>
            <person name="Minotto A."/>
        </authorList>
    </citation>
    <scope>NUCLEOTIDE SEQUENCE [LARGE SCALE GENOMIC DNA]</scope>
</reference>
<dbReference type="Pfam" id="PF14441">
    <property type="entry name" value="OTT_1508_deam"/>
    <property type="match status" value="1"/>
</dbReference>
<sequence length="532" mass="61154">MSAAANEPSSSSSHPAEPQTTTSPPVAILDIGDHRNETVIQTLYNLLIRPHEKLVVATDADFDFDLDVQTMDLNVVLNAMAYVSSVSLEDRIALSVTEAQDKLTFHISRELDDQQPDDLVAFWKEQWLRFRVLSKNLTHCHARDDLGYFDSEVGLSPVAVATTEDIVEAIILRGVPKLRVLLEDYKFSYEYGWLSYYWRCILDPVHRDLYKVLDKMHLLLSRLQKLLAVTEINKPVLVSTTRQLLALKEEYEREEDVWLEKHADRAAYRDYVEHGGPKPKIDYAQTLYERLSRCAVLPMHAIILLSFAKSPEFLPWVDFKFEVIPISCPKMRLQYTERPAAKWSRWMQQAVLGFESESPLLRTRGIHYASEAAKRVKKCPTFDACVHAECALLEYHHNACVRASREKTDFTLPGPYVACSHPPCLACRCYFKTYSQSPADVLGLKLNLRYFAGDITGRGWLLPDLEGDSDVLEFHRLLKNSLAEFYSKFLICIGTRGKARKEWVAYPHIEFVARSVWRVYYCECILIVTIYQ</sequence>
<dbReference type="Proteomes" id="UP001497453">
    <property type="component" value="Chromosome 9"/>
</dbReference>
<dbReference type="EMBL" id="OZ037952">
    <property type="protein sequence ID" value="CAL1715764.1"/>
    <property type="molecule type" value="Genomic_DNA"/>
</dbReference>
<dbReference type="InterPro" id="IPR027796">
    <property type="entry name" value="OTT_1508_deam-like"/>
</dbReference>
<evidence type="ECO:0000313" key="3">
    <source>
        <dbReference type="Proteomes" id="UP001497453"/>
    </source>
</evidence>
<gene>
    <name evidence="2" type="ORF">GFSPODELE1_LOCUS10417</name>
</gene>
<proteinExistence type="predicted"/>
<keyword evidence="3" id="KW-1185">Reference proteome</keyword>
<feature type="region of interest" description="Disordered" evidence="1">
    <location>
        <begin position="1"/>
        <end position="27"/>
    </location>
</feature>